<dbReference type="SUPFAM" id="SSF51735">
    <property type="entry name" value="NAD(P)-binding Rossmann-fold domains"/>
    <property type="match status" value="1"/>
</dbReference>
<dbReference type="PANTHER" id="PTHR43249:SF1">
    <property type="entry name" value="D-GLUCOSIDE 3-DEHYDROGENASE"/>
    <property type="match status" value="1"/>
</dbReference>
<dbReference type="InterPro" id="IPR036291">
    <property type="entry name" value="NAD(P)-bd_dom_sf"/>
</dbReference>
<feature type="domain" description="GFO/IDH/MocA-like oxidoreductase" evidence="2">
    <location>
        <begin position="141"/>
        <end position="239"/>
    </location>
</feature>
<dbReference type="GO" id="GO:0000166">
    <property type="term" value="F:nucleotide binding"/>
    <property type="evidence" value="ECO:0007669"/>
    <property type="project" value="InterPro"/>
</dbReference>
<protein>
    <submittedName>
        <fullName evidence="3">Predicted dehydrogenase</fullName>
    </submittedName>
</protein>
<organism evidence="3 4">
    <name type="scientific">Micromonospora coriariae</name>
    <dbReference type="NCBI Taxonomy" id="285665"/>
    <lineage>
        <taxon>Bacteria</taxon>
        <taxon>Bacillati</taxon>
        <taxon>Actinomycetota</taxon>
        <taxon>Actinomycetes</taxon>
        <taxon>Micromonosporales</taxon>
        <taxon>Micromonosporaceae</taxon>
        <taxon>Micromonospora</taxon>
    </lineage>
</organism>
<evidence type="ECO:0000259" key="1">
    <source>
        <dbReference type="Pfam" id="PF01408"/>
    </source>
</evidence>
<reference evidence="4" key="1">
    <citation type="submission" date="2016-06" db="EMBL/GenBank/DDBJ databases">
        <authorList>
            <person name="Varghese N."/>
            <person name="Submissions Spin"/>
        </authorList>
    </citation>
    <scope>NUCLEOTIDE SEQUENCE [LARGE SCALE GENOMIC DNA]</scope>
    <source>
        <strain evidence="4">DSM 44875</strain>
    </source>
</reference>
<evidence type="ECO:0000313" key="3">
    <source>
        <dbReference type="EMBL" id="SCF14064.1"/>
    </source>
</evidence>
<feature type="domain" description="Gfo/Idh/MocA-like oxidoreductase N-terminal" evidence="1">
    <location>
        <begin position="5"/>
        <end position="121"/>
    </location>
</feature>
<dbReference type="AlphaFoldDB" id="A0A1C4Y005"/>
<accession>A0A1C4Y005</accession>
<dbReference type="InterPro" id="IPR055170">
    <property type="entry name" value="GFO_IDH_MocA-like_dom"/>
</dbReference>
<dbReference type="Pfam" id="PF01408">
    <property type="entry name" value="GFO_IDH_MocA"/>
    <property type="match status" value="1"/>
</dbReference>
<dbReference type="InterPro" id="IPR000683">
    <property type="entry name" value="Gfo/Idh/MocA-like_OxRdtase_N"/>
</dbReference>
<proteinExistence type="predicted"/>
<dbReference type="OrthoDB" id="256869at2"/>
<dbReference type="Proteomes" id="UP000198243">
    <property type="component" value="Chromosome I"/>
</dbReference>
<dbReference type="PANTHER" id="PTHR43249">
    <property type="entry name" value="UDP-N-ACETYL-2-AMINO-2-DEOXY-D-GLUCURONATE OXIDASE"/>
    <property type="match status" value="1"/>
</dbReference>
<sequence length="336" mass="34752">MRGCRVGLVGAGGVAQRHARVLAGFDDVELIGVTDVAPQAASALVAQHGGRACADVAELLAAGPDAVYVCVPPFAHGPAEEAVIDAGVPMFVEKPVAVDLVTAERIAGLIARRGLRTAVGHHWRYLSVLDQARELLADRPVRMVSGSWLDKVPPVAWWSRRDASGGPVVEQAAHVLDLIRALVGEVTEVTAYGNGTPPPVDGADIDSVTTAALRFAGGAVGTLSAACVLGWKHRAGLEILADGLVLSITEDGLLIRDTDGERHLPADPEAARVAVDRAFIDAVRGIGDDVRVPYAEALGTQRLALAVADSARTGETVRLTTPAGPAVLATGVTVDA</sequence>
<keyword evidence="4" id="KW-1185">Reference proteome</keyword>
<evidence type="ECO:0000313" key="4">
    <source>
        <dbReference type="Proteomes" id="UP000198243"/>
    </source>
</evidence>
<evidence type="ECO:0000259" key="2">
    <source>
        <dbReference type="Pfam" id="PF22725"/>
    </source>
</evidence>
<dbReference type="RefSeq" id="WP_089021174.1">
    <property type="nucleotide sequence ID" value="NZ_LT607412.1"/>
</dbReference>
<dbReference type="Gene3D" id="3.30.360.10">
    <property type="entry name" value="Dihydrodipicolinate Reductase, domain 2"/>
    <property type="match status" value="1"/>
</dbReference>
<dbReference type="Pfam" id="PF22725">
    <property type="entry name" value="GFO_IDH_MocA_C3"/>
    <property type="match status" value="1"/>
</dbReference>
<gene>
    <name evidence="3" type="ORF">GA0070607_6032</name>
</gene>
<dbReference type="SUPFAM" id="SSF55347">
    <property type="entry name" value="Glyceraldehyde-3-phosphate dehydrogenase-like, C-terminal domain"/>
    <property type="match status" value="1"/>
</dbReference>
<dbReference type="InterPro" id="IPR052515">
    <property type="entry name" value="Gfo/Idh/MocA_Oxidoreductase"/>
</dbReference>
<name>A0A1C4Y005_9ACTN</name>
<dbReference type="EMBL" id="LT607412">
    <property type="protein sequence ID" value="SCF14064.1"/>
    <property type="molecule type" value="Genomic_DNA"/>
</dbReference>
<dbReference type="Gene3D" id="3.40.50.720">
    <property type="entry name" value="NAD(P)-binding Rossmann-like Domain"/>
    <property type="match status" value="1"/>
</dbReference>